<reference evidence="2" key="2">
    <citation type="journal article" date="2019" name="MicrobiologyOpen">
        <title>High-quality draft genome sequence of Gaiella occulta isolated from a 150 meter deep mineral water borehole and comparison with the genome sequences of other deep-branching lineages of the phylum Actinobacteria.</title>
        <authorList>
            <person name="Severino R."/>
            <person name="Froufe H.J.C."/>
            <person name="Barroso C."/>
            <person name="Albuquerque L."/>
            <person name="Lobo-da-Cunha A."/>
            <person name="da Costa M.S."/>
            <person name="Egas C."/>
        </authorList>
    </citation>
    <scope>NUCLEOTIDE SEQUENCE [LARGE SCALE GENOMIC DNA]</scope>
    <source>
        <strain evidence="2">F2-233</strain>
    </source>
</reference>
<accession>A0A7M2YYV0</accession>
<gene>
    <name evidence="1" type="ORF">Gocc_0732</name>
</gene>
<keyword evidence="2" id="KW-1185">Reference proteome</keyword>
<proteinExistence type="predicted"/>
<protein>
    <submittedName>
        <fullName evidence="1">Uncharacterized protein</fullName>
    </submittedName>
</protein>
<dbReference type="Proteomes" id="UP000254134">
    <property type="component" value="Unassembled WGS sequence"/>
</dbReference>
<reference evidence="1 2" key="1">
    <citation type="submission" date="2018-07" db="EMBL/GenBank/DDBJ databases">
        <title>High-quality-draft genome sequence of Gaiella occulta.</title>
        <authorList>
            <person name="Severino R."/>
            <person name="Froufe H.J.C."/>
            <person name="Rainey F.A."/>
            <person name="Barroso C."/>
            <person name="Albuquerque L."/>
            <person name="Lobo-Da-Cunha A."/>
            <person name="Da Costa M.S."/>
            <person name="Egas C."/>
        </authorList>
    </citation>
    <scope>NUCLEOTIDE SEQUENCE [LARGE SCALE GENOMIC DNA]</scope>
    <source>
        <strain evidence="1 2">F2-233</strain>
    </source>
</reference>
<dbReference type="OrthoDB" id="5242969at2"/>
<sequence>MTQGEVNYVSGQDYLLEFLGYRFSFGCADFEERVTAAAVRLGLVAGNDLDEDETCDLVELAADGRIADARSGLGRYLVRHWERLALNDGESLVYWLRKLVFRGAYLDHRVKEGLLEVVWDEGAGDFGYAEPQGGRALLELAPTPSWHELQFRRSS</sequence>
<comment type="caution">
    <text evidence="1">The sequence shown here is derived from an EMBL/GenBank/DDBJ whole genome shotgun (WGS) entry which is preliminary data.</text>
</comment>
<dbReference type="EMBL" id="QQZY01000002">
    <property type="protein sequence ID" value="RDI74934.1"/>
    <property type="molecule type" value="Genomic_DNA"/>
</dbReference>
<dbReference type="AlphaFoldDB" id="A0A7M2YYV0"/>
<name>A0A7M2YYV0_9ACTN</name>
<organism evidence="1 2">
    <name type="scientific">Gaiella occulta</name>
    <dbReference type="NCBI Taxonomy" id="1002870"/>
    <lineage>
        <taxon>Bacteria</taxon>
        <taxon>Bacillati</taxon>
        <taxon>Actinomycetota</taxon>
        <taxon>Thermoleophilia</taxon>
        <taxon>Gaiellales</taxon>
        <taxon>Gaiellaceae</taxon>
        <taxon>Gaiella</taxon>
    </lineage>
</organism>
<evidence type="ECO:0000313" key="2">
    <source>
        <dbReference type="Proteomes" id="UP000254134"/>
    </source>
</evidence>
<dbReference type="RefSeq" id="WP_114795200.1">
    <property type="nucleotide sequence ID" value="NZ_QQZY01000002.1"/>
</dbReference>
<evidence type="ECO:0000313" key="1">
    <source>
        <dbReference type="EMBL" id="RDI74934.1"/>
    </source>
</evidence>